<dbReference type="InterPro" id="IPR001645">
    <property type="entry name" value="Folylpolyglutamate_synth"/>
</dbReference>
<proteinExistence type="inferred from homology"/>
<keyword evidence="4" id="KW-0547">Nucleotide-binding</keyword>
<dbReference type="PANTHER" id="PTHR11136">
    <property type="entry name" value="FOLYLPOLYGLUTAMATE SYNTHASE-RELATED"/>
    <property type="match status" value="1"/>
</dbReference>
<name>A0A846U9G5_9MOLU</name>
<keyword evidence="6" id="KW-0460">Magnesium</keyword>
<keyword evidence="2" id="KW-0436">Ligase</keyword>
<keyword evidence="5" id="KW-0067">ATP-binding</keyword>
<dbReference type="GO" id="GO:0004326">
    <property type="term" value="F:tetrahydrofolylpolyglutamate synthase activity"/>
    <property type="evidence" value="ECO:0007669"/>
    <property type="project" value="InterPro"/>
</dbReference>
<feature type="domain" description="Mur ligase central" evidence="7">
    <location>
        <begin position="40"/>
        <end position="214"/>
    </location>
</feature>
<accession>A0A846U9G5</accession>
<dbReference type="SUPFAM" id="SSF53244">
    <property type="entry name" value="MurD-like peptide ligases, peptide-binding domain"/>
    <property type="match status" value="1"/>
</dbReference>
<dbReference type="PANTHER" id="PTHR11136:SF0">
    <property type="entry name" value="DIHYDROFOLATE SYNTHETASE-RELATED"/>
    <property type="match status" value="1"/>
</dbReference>
<comment type="similarity">
    <text evidence="1">Belongs to the folylpolyglutamate synthase family.</text>
</comment>
<dbReference type="InterPro" id="IPR036615">
    <property type="entry name" value="Mur_ligase_C_dom_sf"/>
</dbReference>
<dbReference type="NCBIfam" id="TIGR01499">
    <property type="entry name" value="folC"/>
    <property type="match status" value="1"/>
</dbReference>
<dbReference type="Gene3D" id="3.90.190.20">
    <property type="entry name" value="Mur ligase, C-terminal domain"/>
    <property type="match status" value="1"/>
</dbReference>
<dbReference type="GO" id="GO:0046872">
    <property type="term" value="F:metal ion binding"/>
    <property type="evidence" value="ECO:0007669"/>
    <property type="project" value="UniProtKB-KW"/>
</dbReference>
<sequence>MTDKFWTWLAKYPSNDSFKKLKILKEKYLISDQQIKYIHVTGTNGKGSVARYLYAVLSQGLKLKVGLFTSPHILIVNERIIVDDEMISDEDLLRIKNLISDDVEKYQLGFFAILTLIALIYFQEQKVDWAIIEVGIGGLFDATNIIRSDYAILTSIARDHSEVLGHSLLAILKQKIGIVKLTTKKFFVFGNISVNLKRSLTDQLLKFPNTEIYFAKKVINQGYILENQTLAVVVIQTLFPTFDSKLLWKIIKRTKVNLRFQVVKILDKIIYFDAAHNLAGIQALIKMMELNNIKIDQIIFSALANKRPNTLIKKLTNNLTSNIFVCQNNHPLSIRAQKFTFDKMILEQKQNSTILVTGSCYFAALVYKEFLLKKKEYED</sequence>
<dbReference type="GO" id="GO:0008841">
    <property type="term" value="F:dihydrofolate synthase activity"/>
    <property type="evidence" value="ECO:0007669"/>
    <property type="project" value="TreeGrafter"/>
</dbReference>
<dbReference type="GO" id="GO:0005524">
    <property type="term" value="F:ATP binding"/>
    <property type="evidence" value="ECO:0007669"/>
    <property type="project" value="UniProtKB-KW"/>
</dbReference>
<dbReference type="RefSeq" id="WP_168104995.1">
    <property type="nucleotide sequence ID" value="NZ_CP051215.1"/>
</dbReference>
<evidence type="ECO:0000313" key="9">
    <source>
        <dbReference type="Proteomes" id="UP000584587"/>
    </source>
</evidence>
<dbReference type="PROSITE" id="PS01012">
    <property type="entry name" value="FOLYLPOLYGLU_SYNT_2"/>
    <property type="match status" value="1"/>
</dbReference>
<evidence type="ECO:0000259" key="7">
    <source>
        <dbReference type="Pfam" id="PF08245"/>
    </source>
</evidence>
<evidence type="ECO:0000256" key="3">
    <source>
        <dbReference type="ARBA" id="ARBA00022723"/>
    </source>
</evidence>
<evidence type="ECO:0000256" key="1">
    <source>
        <dbReference type="ARBA" id="ARBA00008276"/>
    </source>
</evidence>
<dbReference type="InterPro" id="IPR036565">
    <property type="entry name" value="Mur-like_cat_sf"/>
</dbReference>
<dbReference type="InterPro" id="IPR013221">
    <property type="entry name" value="Mur_ligase_cen"/>
</dbReference>
<evidence type="ECO:0000313" key="8">
    <source>
        <dbReference type="EMBL" id="NKE38513.1"/>
    </source>
</evidence>
<dbReference type="Gene3D" id="3.40.1190.10">
    <property type="entry name" value="Mur-like, catalytic domain"/>
    <property type="match status" value="1"/>
</dbReference>
<keyword evidence="3" id="KW-0479">Metal-binding</keyword>
<evidence type="ECO:0000256" key="5">
    <source>
        <dbReference type="ARBA" id="ARBA00022840"/>
    </source>
</evidence>
<dbReference type="Pfam" id="PF08245">
    <property type="entry name" value="Mur_ligase_M"/>
    <property type="match status" value="1"/>
</dbReference>
<keyword evidence="9" id="KW-1185">Reference proteome</keyword>
<dbReference type="AlphaFoldDB" id="A0A846U9G5"/>
<evidence type="ECO:0000256" key="4">
    <source>
        <dbReference type="ARBA" id="ARBA00022741"/>
    </source>
</evidence>
<dbReference type="GO" id="GO:0005737">
    <property type="term" value="C:cytoplasm"/>
    <property type="evidence" value="ECO:0007669"/>
    <property type="project" value="TreeGrafter"/>
</dbReference>
<comment type="caution">
    <text evidence="8">The sequence shown here is derived from an EMBL/GenBank/DDBJ whole genome shotgun (WGS) entry which is preliminary data.</text>
</comment>
<dbReference type="SUPFAM" id="SSF53623">
    <property type="entry name" value="MurD-like peptide ligases, catalytic domain"/>
    <property type="match status" value="1"/>
</dbReference>
<gene>
    <name evidence="8" type="ORF">HER12_01940</name>
</gene>
<dbReference type="Proteomes" id="UP000584587">
    <property type="component" value="Unassembled WGS sequence"/>
</dbReference>
<dbReference type="InterPro" id="IPR018109">
    <property type="entry name" value="Folylpolyglutamate_synth_CS"/>
</dbReference>
<dbReference type="EMBL" id="JAAVVK010000002">
    <property type="protein sequence ID" value="NKE38513.1"/>
    <property type="molecule type" value="Genomic_DNA"/>
</dbReference>
<organism evidence="8 9">
    <name type="scientific">Spiroplasma platyhelix PALS-1</name>
    <dbReference type="NCBI Taxonomy" id="1276218"/>
    <lineage>
        <taxon>Bacteria</taxon>
        <taxon>Bacillati</taxon>
        <taxon>Mycoplasmatota</taxon>
        <taxon>Mollicutes</taxon>
        <taxon>Entomoplasmatales</taxon>
        <taxon>Spiroplasmataceae</taxon>
        <taxon>Spiroplasma</taxon>
    </lineage>
</organism>
<evidence type="ECO:0000256" key="6">
    <source>
        <dbReference type="ARBA" id="ARBA00022842"/>
    </source>
</evidence>
<reference evidence="8 9" key="1">
    <citation type="submission" date="2020-04" db="EMBL/GenBank/DDBJ databases">
        <title>Complete genome sequence of Spiroplasma platyhelix ATCC 51748, an insect isolate.</title>
        <authorList>
            <person name="Green E.A."/>
            <person name="Klassen J.L."/>
        </authorList>
    </citation>
    <scope>NUCLEOTIDE SEQUENCE [LARGE SCALE GENOMIC DNA]</scope>
    <source>
        <strain evidence="8 9">PALS-1</strain>
    </source>
</reference>
<evidence type="ECO:0000256" key="2">
    <source>
        <dbReference type="ARBA" id="ARBA00022598"/>
    </source>
</evidence>
<protein>
    <recommendedName>
        <fullName evidence="7">Mur ligase central domain-containing protein</fullName>
    </recommendedName>
</protein>